<feature type="transmembrane region" description="Helical" evidence="7">
    <location>
        <begin position="69"/>
        <end position="90"/>
    </location>
</feature>
<gene>
    <name evidence="9" type="primary">lacF_20</name>
    <name evidence="9" type="ORF">DSM106044_02784</name>
</gene>
<keyword evidence="5 7" id="KW-1133">Transmembrane helix</keyword>
<dbReference type="PROSITE" id="PS50928">
    <property type="entry name" value="ABC_TM1"/>
    <property type="match status" value="1"/>
</dbReference>
<evidence type="ECO:0000259" key="8">
    <source>
        <dbReference type="PROSITE" id="PS50928"/>
    </source>
</evidence>
<evidence type="ECO:0000256" key="2">
    <source>
        <dbReference type="ARBA" id="ARBA00022448"/>
    </source>
</evidence>
<accession>A0A4U8Q6G2</accession>
<keyword evidence="6 7" id="KW-0472">Membrane</keyword>
<keyword evidence="3" id="KW-1003">Cell membrane</keyword>
<evidence type="ECO:0000313" key="10">
    <source>
        <dbReference type="Proteomes" id="UP000306509"/>
    </source>
</evidence>
<dbReference type="Pfam" id="PF00528">
    <property type="entry name" value="BPD_transp_1"/>
    <property type="match status" value="1"/>
</dbReference>
<dbReference type="RefSeq" id="WP_027293434.1">
    <property type="nucleotide sequence ID" value="NZ_CABMJZ010000007.1"/>
</dbReference>
<feature type="transmembrane region" description="Helical" evidence="7">
    <location>
        <begin position="102"/>
        <end position="123"/>
    </location>
</feature>
<reference evidence="9 10" key="1">
    <citation type="journal article" date="2019" name="Anaerobe">
        <title>Detection of Robinsoniella peoriensis in multiple bone samples of a trauma patient.</title>
        <authorList>
            <person name="Schrottner P."/>
            <person name="Hartwich K."/>
            <person name="Bunk B."/>
            <person name="Schober I."/>
            <person name="Helbig S."/>
            <person name="Rudolph W.W."/>
            <person name="Gunzer F."/>
        </authorList>
    </citation>
    <scope>NUCLEOTIDE SEQUENCE [LARGE SCALE GENOMIC DNA]</scope>
    <source>
        <strain evidence="9 10">DSM 106044</strain>
    </source>
</reference>
<dbReference type="EMBL" id="QGQD01000055">
    <property type="protein sequence ID" value="TLD00470.1"/>
    <property type="molecule type" value="Genomic_DNA"/>
</dbReference>
<dbReference type="Proteomes" id="UP000306509">
    <property type="component" value="Unassembled WGS sequence"/>
</dbReference>
<dbReference type="PANTHER" id="PTHR30193:SF37">
    <property type="entry name" value="INNER MEMBRANE ABC TRANSPORTER PERMEASE PROTEIN YCJO"/>
    <property type="match status" value="1"/>
</dbReference>
<evidence type="ECO:0000313" key="9">
    <source>
        <dbReference type="EMBL" id="TLD00470.1"/>
    </source>
</evidence>
<evidence type="ECO:0000256" key="6">
    <source>
        <dbReference type="ARBA" id="ARBA00023136"/>
    </source>
</evidence>
<evidence type="ECO:0000256" key="1">
    <source>
        <dbReference type="ARBA" id="ARBA00004651"/>
    </source>
</evidence>
<organism evidence="9 10">
    <name type="scientific">Robinsoniella peoriensis</name>
    <dbReference type="NCBI Taxonomy" id="180332"/>
    <lineage>
        <taxon>Bacteria</taxon>
        <taxon>Bacillati</taxon>
        <taxon>Bacillota</taxon>
        <taxon>Clostridia</taxon>
        <taxon>Lachnospirales</taxon>
        <taxon>Lachnospiraceae</taxon>
        <taxon>Robinsoniella</taxon>
    </lineage>
</organism>
<dbReference type="PANTHER" id="PTHR30193">
    <property type="entry name" value="ABC TRANSPORTER PERMEASE PROTEIN"/>
    <property type="match status" value="1"/>
</dbReference>
<evidence type="ECO:0000256" key="7">
    <source>
        <dbReference type="RuleBase" id="RU363032"/>
    </source>
</evidence>
<dbReference type="GO" id="GO:0055085">
    <property type="term" value="P:transmembrane transport"/>
    <property type="evidence" value="ECO:0007669"/>
    <property type="project" value="InterPro"/>
</dbReference>
<feature type="transmembrane region" description="Helical" evidence="7">
    <location>
        <begin position="143"/>
        <end position="165"/>
    </location>
</feature>
<dbReference type="SUPFAM" id="SSF161098">
    <property type="entry name" value="MetI-like"/>
    <property type="match status" value="1"/>
</dbReference>
<keyword evidence="2 7" id="KW-0813">Transport</keyword>
<comment type="caution">
    <text evidence="9">The sequence shown here is derived from an EMBL/GenBank/DDBJ whole genome shotgun (WGS) entry which is preliminary data.</text>
</comment>
<dbReference type="AlphaFoldDB" id="A0A4U8Q6G2"/>
<keyword evidence="10" id="KW-1185">Reference proteome</keyword>
<feature type="transmembrane region" description="Helical" evidence="7">
    <location>
        <begin position="250"/>
        <end position="273"/>
    </location>
</feature>
<dbReference type="STRING" id="180332.GCA_000797495_04149"/>
<dbReference type="Gene3D" id="1.10.3720.10">
    <property type="entry name" value="MetI-like"/>
    <property type="match status" value="1"/>
</dbReference>
<comment type="similarity">
    <text evidence="7">Belongs to the binding-protein-dependent transport system permease family.</text>
</comment>
<dbReference type="OrthoDB" id="9786413at2"/>
<evidence type="ECO:0000256" key="3">
    <source>
        <dbReference type="ARBA" id="ARBA00022475"/>
    </source>
</evidence>
<feature type="transmembrane region" description="Helical" evidence="7">
    <location>
        <begin position="7"/>
        <end position="34"/>
    </location>
</feature>
<evidence type="ECO:0000256" key="4">
    <source>
        <dbReference type="ARBA" id="ARBA00022692"/>
    </source>
</evidence>
<dbReference type="InterPro" id="IPR000515">
    <property type="entry name" value="MetI-like"/>
</dbReference>
<proteinExistence type="inferred from homology"/>
<protein>
    <submittedName>
        <fullName evidence="9">Lactose transport system permease protein LacF</fullName>
    </submittedName>
</protein>
<dbReference type="GO" id="GO:0005886">
    <property type="term" value="C:plasma membrane"/>
    <property type="evidence" value="ECO:0007669"/>
    <property type="project" value="UniProtKB-SubCell"/>
</dbReference>
<evidence type="ECO:0000256" key="5">
    <source>
        <dbReference type="ARBA" id="ARBA00022989"/>
    </source>
</evidence>
<dbReference type="CDD" id="cd06261">
    <property type="entry name" value="TM_PBP2"/>
    <property type="match status" value="1"/>
</dbReference>
<keyword evidence="4 7" id="KW-0812">Transmembrane</keyword>
<dbReference type="InterPro" id="IPR051393">
    <property type="entry name" value="ABC_transporter_permease"/>
</dbReference>
<sequence length="280" mass="31197">MKSNKSYLLFALPSAILFIFAIVIPFIMGINIAFTDWDGISQTYNYNGLQNFKTFFTDKSVLQPIKNTFIYGIGYTGLNNILSLILALLLNRWIKGSKVLKTVFFIPMVLSSVLAAFVWGFIYKDVFSAVFGIHSLLGNPSTVISGIIVIALWNAVGSNLIIYMAGLDNIPDMYYEASAIDGATLWQQFRYVTLPMLIPTFTICITLTFTTALREFGTVMAATGGGPAGSSETLAIYIYKNLFSFQKAGYGQAVSFVFMVMLALIGTLMLRFFRRREVEY</sequence>
<dbReference type="InterPro" id="IPR035906">
    <property type="entry name" value="MetI-like_sf"/>
</dbReference>
<feature type="domain" description="ABC transmembrane type-1" evidence="8">
    <location>
        <begin position="65"/>
        <end position="269"/>
    </location>
</feature>
<comment type="subcellular location">
    <subcellularLocation>
        <location evidence="1 7">Cell membrane</location>
        <topology evidence="1 7">Multi-pass membrane protein</topology>
    </subcellularLocation>
</comment>
<name>A0A4U8Q6G2_9FIRM</name>
<feature type="transmembrane region" description="Helical" evidence="7">
    <location>
        <begin position="191"/>
        <end position="213"/>
    </location>
</feature>